<evidence type="ECO:0000313" key="11">
    <source>
        <dbReference type="Proteomes" id="UP001236258"/>
    </source>
</evidence>
<dbReference type="Proteomes" id="UP001236258">
    <property type="component" value="Unassembled WGS sequence"/>
</dbReference>
<evidence type="ECO:0000259" key="9">
    <source>
        <dbReference type="Pfam" id="PF11984"/>
    </source>
</evidence>
<comment type="subcellular location">
    <subcellularLocation>
        <location evidence="1">Cell membrane</location>
        <topology evidence="1">Multi-pass membrane protein</topology>
    </subcellularLocation>
</comment>
<dbReference type="InterPro" id="IPR017540">
    <property type="entry name" value="Exosortase-1"/>
</dbReference>
<feature type="transmembrane region" description="Helical" evidence="8">
    <location>
        <begin position="214"/>
        <end position="235"/>
    </location>
</feature>
<feature type="transmembrane region" description="Helical" evidence="8">
    <location>
        <begin position="179"/>
        <end position="202"/>
    </location>
</feature>
<dbReference type="RefSeq" id="WP_305944298.1">
    <property type="nucleotide sequence ID" value="NZ_JAUZVY010000001.1"/>
</dbReference>
<dbReference type="EC" id="3.4.22.-" evidence="10"/>
<dbReference type="GO" id="GO:0016787">
    <property type="term" value="F:hydrolase activity"/>
    <property type="evidence" value="ECO:0007669"/>
    <property type="project" value="UniProtKB-KW"/>
</dbReference>
<name>A0ABT9GNB5_9GAMM</name>
<feature type="transmembrane region" description="Helical" evidence="8">
    <location>
        <begin position="126"/>
        <end position="148"/>
    </location>
</feature>
<evidence type="ECO:0000256" key="1">
    <source>
        <dbReference type="ARBA" id="ARBA00004651"/>
    </source>
</evidence>
<evidence type="ECO:0000256" key="8">
    <source>
        <dbReference type="SAM" id="Phobius"/>
    </source>
</evidence>
<reference evidence="10 11" key="1">
    <citation type="submission" date="2023-08" db="EMBL/GenBank/DDBJ databases">
        <authorList>
            <person name="Joshi A."/>
            <person name="Thite S."/>
        </authorList>
    </citation>
    <scope>NUCLEOTIDE SEQUENCE [LARGE SCALE GENOMIC DNA]</scope>
    <source>
        <strain evidence="10 11">1E1</strain>
    </source>
</reference>
<dbReference type="Pfam" id="PF11984">
    <property type="entry name" value="DUF3485"/>
    <property type="match status" value="1"/>
</dbReference>
<dbReference type="InterPro" id="IPR014263">
    <property type="entry name" value="Methanolan_biosynth_EpsI"/>
</dbReference>
<protein>
    <submittedName>
        <fullName evidence="10">Exosortase</fullName>
        <ecNumber evidence="10">3.4.22.-</ecNumber>
    </submittedName>
</protein>
<feature type="domain" description="Methanolan biosynthesis EpsI" evidence="9">
    <location>
        <begin position="303"/>
        <end position="475"/>
    </location>
</feature>
<sequence>MVEQVRPAERTSNTGPWLALPLLLLGYLWVFWPSLARMESIWRHSETYMHAYLILPISLWLVWRQREQWLGLAPKTTLLPAIAAFPFAILWLLAYAIDVNFVSQFAAIFFLQLLLWAVLGHRLMRILWFPVAFLVFLVPFGEAANPILQNITADMVVYLLRLVDFPIFREGLYIYTPSAVFEVAVACSGLNFLLTSLVLSCLYSYLHYRHWYKAIAFIALTLALSIIANGIRAFLLVVIGEKSNLAYGFGADHYYYGWLVFFIVIMLAFWLGAKFADDEVPAVSASHLAKSSKASKIAWVALLLLSLTMLAVGASSRSMQQTEVPEQPAQLLAVDQSIAERSSWGIQFYDGLTRDHWLSEDGVELFVASYAHRQQRGDMITWHNTLYRIDQWSITTQQDYGSRLDGYRVLQLSSPGGQRRSMLYWYQLGEYRTSNRIVMKLLQLQALLRGQNDPAYVVALSLSGHYSMDESQQRLLQAKEQQLTGLLP</sequence>
<dbReference type="InterPro" id="IPR019127">
    <property type="entry name" value="Exosortase"/>
</dbReference>
<dbReference type="NCBIfam" id="TIGR02602">
    <property type="entry name" value="8TM_EpsH"/>
    <property type="match status" value="1"/>
</dbReference>
<feature type="transmembrane region" description="Helical" evidence="8">
    <location>
        <begin position="297"/>
        <end position="315"/>
    </location>
</feature>
<feature type="transmembrane region" description="Helical" evidence="8">
    <location>
        <begin position="101"/>
        <end position="119"/>
    </location>
</feature>
<proteinExistence type="predicted"/>
<dbReference type="EMBL" id="JAUZVY010000001">
    <property type="protein sequence ID" value="MDP4528146.1"/>
    <property type="molecule type" value="Genomic_DNA"/>
</dbReference>
<evidence type="ECO:0000256" key="6">
    <source>
        <dbReference type="ARBA" id="ARBA00022989"/>
    </source>
</evidence>
<comment type="caution">
    <text evidence="10">The sequence shown here is derived from an EMBL/GenBank/DDBJ whole genome shotgun (WGS) entry which is preliminary data.</text>
</comment>
<gene>
    <name evidence="10" type="primary">xrt</name>
    <name evidence="10" type="ORF">Q3O59_03760</name>
</gene>
<keyword evidence="4 8" id="KW-0812">Transmembrane</keyword>
<dbReference type="NCBIfam" id="TIGR04178">
    <property type="entry name" value="exo_archaeo"/>
    <property type="match status" value="1"/>
</dbReference>
<accession>A0ABT9GNB5</accession>
<keyword evidence="6 8" id="KW-1133">Transmembrane helix</keyword>
<dbReference type="NCBIfam" id="TIGR03109">
    <property type="entry name" value="exosort_XrtA"/>
    <property type="match status" value="1"/>
</dbReference>
<keyword evidence="2" id="KW-1003">Cell membrane</keyword>
<keyword evidence="11" id="KW-1185">Reference proteome</keyword>
<evidence type="ECO:0000256" key="3">
    <source>
        <dbReference type="ARBA" id="ARBA00022670"/>
    </source>
</evidence>
<dbReference type="Pfam" id="PF09721">
    <property type="entry name" value="Exosortase_EpsH"/>
    <property type="match status" value="1"/>
</dbReference>
<dbReference type="InterPro" id="IPR026392">
    <property type="entry name" value="Exo/Archaeosortase_dom"/>
</dbReference>
<keyword evidence="7 8" id="KW-0472">Membrane</keyword>
<keyword evidence="3" id="KW-0645">Protease</keyword>
<evidence type="ECO:0000256" key="5">
    <source>
        <dbReference type="ARBA" id="ARBA00022801"/>
    </source>
</evidence>
<evidence type="ECO:0000256" key="7">
    <source>
        <dbReference type="ARBA" id="ARBA00023136"/>
    </source>
</evidence>
<feature type="transmembrane region" description="Helical" evidence="8">
    <location>
        <begin position="255"/>
        <end position="276"/>
    </location>
</feature>
<feature type="transmembrane region" description="Helical" evidence="8">
    <location>
        <begin position="76"/>
        <end position="95"/>
    </location>
</feature>
<feature type="transmembrane region" description="Helical" evidence="8">
    <location>
        <begin position="47"/>
        <end position="64"/>
    </location>
</feature>
<organism evidence="10 11">
    <name type="scientific">Alkalimonas delamerensis</name>
    <dbReference type="NCBI Taxonomy" id="265981"/>
    <lineage>
        <taxon>Bacteria</taxon>
        <taxon>Pseudomonadati</taxon>
        <taxon>Pseudomonadota</taxon>
        <taxon>Gammaproteobacteria</taxon>
        <taxon>Alkalimonas</taxon>
    </lineage>
</organism>
<evidence type="ECO:0000256" key="2">
    <source>
        <dbReference type="ARBA" id="ARBA00022475"/>
    </source>
</evidence>
<feature type="transmembrane region" description="Helical" evidence="8">
    <location>
        <begin position="16"/>
        <end position="35"/>
    </location>
</feature>
<dbReference type="InterPro" id="IPR013426">
    <property type="entry name" value="EpsH-like"/>
</dbReference>
<evidence type="ECO:0000256" key="4">
    <source>
        <dbReference type="ARBA" id="ARBA00022692"/>
    </source>
</evidence>
<evidence type="ECO:0000313" key="10">
    <source>
        <dbReference type="EMBL" id="MDP4528146.1"/>
    </source>
</evidence>
<keyword evidence="5 10" id="KW-0378">Hydrolase</keyword>